<evidence type="ECO:0000256" key="1">
    <source>
        <dbReference type="SAM" id="MobiDB-lite"/>
    </source>
</evidence>
<evidence type="ECO:0000313" key="2">
    <source>
        <dbReference type="EMBL" id="MCD7453093.1"/>
    </source>
</evidence>
<comment type="caution">
    <text evidence="2">The sequence shown here is derived from an EMBL/GenBank/DDBJ whole genome shotgun (WGS) entry which is preliminary data.</text>
</comment>
<gene>
    <name evidence="2" type="ORF">HAX54_019671</name>
</gene>
<feature type="compositionally biased region" description="Polar residues" evidence="1">
    <location>
        <begin position="246"/>
        <end position="257"/>
    </location>
</feature>
<proteinExistence type="predicted"/>
<sequence length="257" mass="28566">MEDSSENLDDGELWLPSDIFPVEEAVSVSVPSNKFKNNNSPITSSFCCCYSCILRHGNDRRSFLMAEQQEAAAVDESIIQRFAAISLLQHHSVPKPFPVTERFRPAERCRCTDCSFSECFEPNGGGGRELLRTGPPPVYPYQLYPPPVQLQDQIESLIETRARVLQMQEMNRFNRMHNLCRTLAGLDQFAGNRFLPFVGVGGCGGFNGESSSVRDYGGTGVFLPRVPNNIDNNGRKKQGGGKSRQDVQQNGQRNGKA</sequence>
<feature type="region of interest" description="Disordered" evidence="1">
    <location>
        <begin position="224"/>
        <end position="257"/>
    </location>
</feature>
<name>A0ABS8S1X4_DATST</name>
<organism evidence="2 3">
    <name type="scientific">Datura stramonium</name>
    <name type="common">Jimsonweed</name>
    <name type="synonym">Common thornapple</name>
    <dbReference type="NCBI Taxonomy" id="4076"/>
    <lineage>
        <taxon>Eukaryota</taxon>
        <taxon>Viridiplantae</taxon>
        <taxon>Streptophyta</taxon>
        <taxon>Embryophyta</taxon>
        <taxon>Tracheophyta</taxon>
        <taxon>Spermatophyta</taxon>
        <taxon>Magnoliopsida</taxon>
        <taxon>eudicotyledons</taxon>
        <taxon>Gunneridae</taxon>
        <taxon>Pentapetalae</taxon>
        <taxon>asterids</taxon>
        <taxon>lamiids</taxon>
        <taxon>Solanales</taxon>
        <taxon>Solanaceae</taxon>
        <taxon>Solanoideae</taxon>
        <taxon>Datureae</taxon>
        <taxon>Datura</taxon>
    </lineage>
</organism>
<dbReference type="EMBL" id="JACEIK010000239">
    <property type="protein sequence ID" value="MCD7453093.1"/>
    <property type="molecule type" value="Genomic_DNA"/>
</dbReference>
<keyword evidence="3" id="KW-1185">Reference proteome</keyword>
<dbReference type="Proteomes" id="UP000823775">
    <property type="component" value="Unassembled WGS sequence"/>
</dbReference>
<accession>A0ABS8S1X4</accession>
<reference evidence="2 3" key="1">
    <citation type="journal article" date="2021" name="BMC Genomics">
        <title>Datura genome reveals duplications of psychoactive alkaloid biosynthetic genes and high mutation rate following tissue culture.</title>
        <authorList>
            <person name="Rajewski A."/>
            <person name="Carter-House D."/>
            <person name="Stajich J."/>
            <person name="Litt A."/>
        </authorList>
    </citation>
    <scope>NUCLEOTIDE SEQUENCE [LARGE SCALE GENOMIC DNA]</scope>
    <source>
        <strain evidence="2">AR-01</strain>
    </source>
</reference>
<evidence type="ECO:0000313" key="3">
    <source>
        <dbReference type="Proteomes" id="UP000823775"/>
    </source>
</evidence>
<protein>
    <submittedName>
        <fullName evidence="2">Uncharacterized protein</fullName>
    </submittedName>
</protein>